<dbReference type="EMBL" id="OV725077">
    <property type="protein sequence ID" value="CAH1391864.1"/>
    <property type="molecule type" value="Genomic_DNA"/>
</dbReference>
<gene>
    <name evidence="2" type="ORF">NEZAVI_LOCUS2792</name>
</gene>
<organism evidence="2 3">
    <name type="scientific">Nezara viridula</name>
    <name type="common">Southern green stink bug</name>
    <name type="synonym">Cimex viridulus</name>
    <dbReference type="NCBI Taxonomy" id="85310"/>
    <lineage>
        <taxon>Eukaryota</taxon>
        <taxon>Metazoa</taxon>
        <taxon>Ecdysozoa</taxon>
        <taxon>Arthropoda</taxon>
        <taxon>Hexapoda</taxon>
        <taxon>Insecta</taxon>
        <taxon>Pterygota</taxon>
        <taxon>Neoptera</taxon>
        <taxon>Paraneoptera</taxon>
        <taxon>Hemiptera</taxon>
        <taxon>Heteroptera</taxon>
        <taxon>Panheteroptera</taxon>
        <taxon>Pentatomomorpha</taxon>
        <taxon>Pentatomoidea</taxon>
        <taxon>Pentatomidae</taxon>
        <taxon>Pentatominae</taxon>
        <taxon>Nezara</taxon>
    </lineage>
</organism>
<dbReference type="AlphaFoldDB" id="A0A9P0EBG6"/>
<protein>
    <submittedName>
        <fullName evidence="2">Uncharacterized protein</fullName>
    </submittedName>
</protein>
<accession>A0A9P0EBG6</accession>
<evidence type="ECO:0000256" key="1">
    <source>
        <dbReference type="SAM" id="MobiDB-lite"/>
    </source>
</evidence>
<proteinExistence type="predicted"/>
<keyword evidence="3" id="KW-1185">Reference proteome</keyword>
<reference evidence="2" key="1">
    <citation type="submission" date="2022-01" db="EMBL/GenBank/DDBJ databases">
        <authorList>
            <person name="King R."/>
        </authorList>
    </citation>
    <scope>NUCLEOTIDE SEQUENCE</scope>
</reference>
<feature type="region of interest" description="Disordered" evidence="1">
    <location>
        <begin position="1"/>
        <end position="29"/>
    </location>
</feature>
<dbReference type="Proteomes" id="UP001152798">
    <property type="component" value="Chromosome 1"/>
</dbReference>
<sequence length="102" mass="11532">MPAAGAMISLPLNSNYHPATDEDGNHPRVHIQSRRDKRIQLRSNECLDCPRRYEIGREDVLQSEGSGFPRDHSSLDLSLQLQLPKPSEILHSLRAELSYTTP</sequence>
<evidence type="ECO:0000313" key="3">
    <source>
        <dbReference type="Proteomes" id="UP001152798"/>
    </source>
</evidence>
<dbReference type="OrthoDB" id="10548226at2759"/>
<evidence type="ECO:0000313" key="2">
    <source>
        <dbReference type="EMBL" id="CAH1391864.1"/>
    </source>
</evidence>
<name>A0A9P0EBG6_NEZVI</name>